<comment type="cofactor">
    <cofactor evidence="11">
        <name>heme</name>
        <dbReference type="ChEBI" id="CHEBI:30413"/>
    </cofactor>
</comment>
<reference evidence="13" key="1">
    <citation type="submission" date="2014-07" db="EMBL/GenBank/DDBJ databases">
        <title>Identification of a novel salt tolerance gene in wild soybean by whole-genome sequencing.</title>
        <authorList>
            <person name="Lam H.-M."/>
            <person name="Qi X."/>
            <person name="Li M.-W."/>
            <person name="Liu X."/>
            <person name="Xie M."/>
            <person name="Ni M."/>
            <person name="Xu X."/>
        </authorList>
    </citation>
    <scope>NUCLEOTIDE SEQUENCE [LARGE SCALE GENOMIC DNA]</scope>
    <source>
        <tissue evidence="13">Root</tissue>
    </source>
</reference>
<dbReference type="GO" id="GO:0004497">
    <property type="term" value="F:monooxygenase activity"/>
    <property type="evidence" value="ECO:0007669"/>
    <property type="project" value="UniProtKB-KW"/>
</dbReference>
<dbReference type="CDD" id="cd20642">
    <property type="entry name" value="CYP72"/>
    <property type="match status" value="1"/>
</dbReference>
<evidence type="ECO:0000256" key="9">
    <source>
        <dbReference type="ARBA" id="ARBA00023033"/>
    </source>
</evidence>
<evidence type="ECO:0000256" key="6">
    <source>
        <dbReference type="ARBA" id="ARBA00022989"/>
    </source>
</evidence>
<dbReference type="PRINTS" id="PR00385">
    <property type="entry name" value="P450"/>
</dbReference>
<comment type="similarity">
    <text evidence="2 12">Belongs to the cytochrome P450 family.</text>
</comment>
<dbReference type="EMBL" id="KN661836">
    <property type="protein sequence ID" value="KHN14193.1"/>
    <property type="molecule type" value="Genomic_DNA"/>
</dbReference>
<comment type="subcellular location">
    <subcellularLocation>
        <location evidence="1">Membrane</location>
        <topology evidence="1">Single-pass membrane protein</topology>
    </subcellularLocation>
</comment>
<keyword evidence="10" id="KW-0472">Membrane</keyword>
<proteinExistence type="inferred from homology"/>
<dbReference type="EC" id="1.3.3.6" evidence="13"/>
<dbReference type="SUPFAM" id="SSF48264">
    <property type="entry name" value="Cytochrome P450"/>
    <property type="match status" value="1"/>
</dbReference>
<gene>
    <name evidence="14" type="ORF">D0Y65_007952</name>
    <name evidence="13" type="ORF">glysoja_028591</name>
</gene>
<evidence type="ECO:0000313" key="14">
    <source>
        <dbReference type="EMBL" id="RZC22010.1"/>
    </source>
</evidence>
<dbReference type="EMBL" id="QZWG01000003">
    <property type="protein sequence ID" value="RZC22010.1"/>
    <property type="molecule type" value="Genomic_DNA"/>
</dbReference>
<dbReference type="InterPro" id="IPR050665">
    <property type="entry name" value="Cytochrome_P450_Monooxygen"/>
</dbReference>
<evidence type="ECO:0000256" key="12">
    <source>
        <dbReference type="RuleBase" id="RU000461"/>
    </source>
</evidence>
<dbReference type="GO" id="GO:0020037">
    <property type="term" value="F:heme binding"/>
    <property type="evidence" value="ECO:0007669"/>
    <property type="project" value="InterPro"/>
</dbReference>
<dbReference type="GO" id="GO:0016705">
    <property type="term" value="F:oxidoreductase activity, acting on paired donors, with incorporation or reduction of molecular oxygen"/>
    <property type="evidence" value="ECO:0007669"/>
    <property type="project" value="InterPro"/>
</dbReference>
<evidence type="ECO:0000256" key="8">
    <source>
        <dbReference type="ARBA" id="ARBA00023004"/>
    </source>
</evidence>
<dbReference type="GO" id="GO:0016020">
    <property type="term" value="C:membrane"/>
    <property type="evidence" value="ECO:0007669"/>
    <property type="project" value="UniProtKB-SubCell"/>
</dbReference>
<name>A0A0B2Q2I7_GLYSO</name>
<organism evidence="13">
    <name type="scientific">Glycine soja</name>
    <name type="common">Wild soybean</name>
    <dbReference type="NCBI Taxonomy" id="3848"/>
    <lineage>
        <taxon>Eukaryota</taxon>
        <taxon>Viridiplantae</taxon>
        <taxon>Streptophyta</taxon>
        <taxon>Embryophyta</taxon>
        <taxon>Tracheophyta</taxon>
        <taxon>Spermatophyta</taxon>
        <taxon>Magnoliopsida</taxon>
        <taxon>eudicotyledons</taxon>
        <taxon>Gunneridae</taxon>
        <taxon>Pentapetalae</taxon>
        <taxon>rosids</taxon>
        <taxon>fabids</taxon>
        <taxon>Fabales</taxon>
        <taxon>Fabaceae</taxon>
        <taxon>Papilionoideae</taxon>
        <taxon>50 kb inversion clade</taxon>
        <taxon>NPAAA clade</taxon>
        <taxon>indigoferoid/millettioid clade</taxon>
        <taxon>Phaseoleae</taxon>
        <taxon>Glycine</taxon>
        <taxon>Glycine subgen. Soja</taxon>
    </lineage>
</organism>
<dbReference type="SMR" id="A0A0B2Q2I7"/>
<evidence type="ECO:0000256" key="11">
    <source>
        <dbReference type="PIRSR" id="PIRSR602401-1"/>
    </source>
</evidence>
<evidence type="ECO:0000256" key="1">
    <source>
        <dbReference type="ARBA" id="ARBA00004167"/>
    </source>
</evidence>
<dbReference type="FunFam" id="1.10.630.10:FF:000029">
    <property type="entry name" value="Cytochrome P450 734A1"/>
    <property type="match status" value="1"/>
</dbReference>
<evidence type="ECO:0000313" key="15">
    <source>
        <dbReference type="Proteomes" id="UP000289340"/>
    </source>
</evidence>
<dbReference type="GO" id="GO:0005506">
    <property type="term" value="F:iron ion binding"/>
    <property type="evidence" value="ECO:0007669"/>
    <property type="project" value="InterPro"/>
</dbReference>
<feature type="binding site" description="axial binding residue" evidence="11">
    <location>
        <position position="464"/>
    </location>
    <ligand>
        <name>heme</name>
        <dbReference type="ChEBI" id="CHEBI:30413"/>
    </ligand>
    <ligandPart>
        <name>Fe</name>
        <dbReference type="ChEBI" id="CHEBI:18248"/>
    </ligandPart>
</feature>
<keyword evidence="4" id="KW-0812">Transmembrane</keyword>
<dbReference type="InterPro" id="IPR002401">
    <property type="entry name" value="Cyt_P450_E_grp-I"/>
</dbReference>
<evidence type="ECO:0000256" key="10">
    <source>
        <dbReference type="ARBA" id="ARBA00023136"/>
    </source>
</evidence>
<evidence type="ECO:0000256" key="2">
    <source>
        <dbReference type="ARBA" id="ARBA00010617"/>
    </source>
</evidence>
<protein>
    <submittedName>
        <fullName evidence="14">Cytochrome P450 72A68 isoform A</fullName>
    </submittedName>
    <submittedName>
        <fullName evidence="13">Secologanin synthase</fullName>
        <ecNumber evidence="13">1.3.3.6</ecNumber>
    </submittedName>
</protein>
<keyword evidence="8 11" id="KW-0408">Iron</keyword>
<dbReference type="Proteomes" id="UP000289340">
    <property type="component" value="Chromosome 3"/>
</dbReference>
<dbReference type="InterPro" id="IPR017972">
    <property type="entry name" value="Cyt_P450_CS"/>
</dbReference>
<keyword evidence="6" id="KW-1133">Transmembrane helix</keyword>
<dbReference type="InterPro" id="IPR036396">
    <property type="entry name" value="Cyt_P450_sf"/>
</dbReference>
<dbReference type="GO" id="GO:0003997">
    <property type="term" value="F:acyl-CoA oxidase activity"/>
    <property type="evidence" value="ECO:0007669"/>
    <property type="project" value="UniProtKB-EC"/>
</dbReference>
<evidence type="ECO:0000256" key="7">
    <source>
        <dbReference type="ARBA" id="ARBA00023002"/>
    </source>
</evidence>
<evidence type="ECO:0000256" key="5">
    <source>
        <dbReference type="ARBA" id="ARBA00022723"/>
    </source>
</evidence>
<dbReference type="InterPro" id="IPR001128">
    <property type="entry name" value="Cyt_P450"/>
</dbReference>
<evidence type="ECO:0000313" key="13">
    <source>
        <dbReference type="EMBL" id="KHN14193.1"/>
    </source>
</evidence>
<keyword evidence="9 12" id="KW-0503">Monooxygenase</keyword>
<dbReference type="PANTHER" id="PTHR24282">
    <property type="entry name" value="CYTOCHROME P450 FAMILY MEMBER"/>
    <property type="match status" value="1"/>
</dbReference>
<dbReference type="Pfam" id="PF00067">
    <property type="entry name" value="p450"/>
    <property type="match status" value="1"/>
</dbReference>
<keyword evidence="15" id="KW-1185">Reference proteome</keyword>
<sequence>MEEASCVCLVVILILALTLAWRVLNWLWLRPKRLERLLREQGLQGNPYRLLVGDLKEIMNMQKEVTSKPMNLSHDIVPRVFSFLQHTLNTHGKNSFIWFGRKPRVIITEPELIKDVLNKMHDFPKPDTSPLVKLLATGLLNHEGEKWNKHRRIISPAFNLEKLKNMLPIFYKSCNDLIIKWEEMLSSDGSCEIDVWPFLQNLSSDAIARTAFGSSYEEGRKIFQLLKEQAELAMKAIMKLYIPGWRFLPTANHRRMKEIDREIKASLTDMISNREKALKAGEATENDLLGILLESNHKETEEHGNSKNVGMSLEDVIEECKLFYFAGQETTSALLVWTMVLLSRYPDWQARAREEVLQVFGKQKPNFDGLSHLKIVSMILNEVLRLYPPAVGLNRNVDRDMKLGNLSLPAGVQVSLPTTMVHHDRELWGDDVNEFKPERFSEGVLKATNGRVSFFPFGWGPRICIGQNFSLLEAKMALSTILQHFSFELSPAYAHAPVTVFTLQPQYGAHVILRKVEI</sequence>
<reference evidence="14 15" key="2">
    <citation type="submission" date="2018-09" db="EMBL/GenBank/DDBJ databases">
        <title>A high-quality reference genome of wild soybean provides a powerful tool to mine soybean genomes.</title>
        <authorList>
            <person name="Xie M."/>
            <person name="Chung C.Y.L."/>
            <person name="Li M.-W."/>
            <person name="Wong F.-L."/>
            <person name="Chan T.-F."/>
            <person name="Lam H.-M."/>
        </authorList>
    </citation>
    <scope>NUCLEOTIDE SEQUENCE [LARGE SCALE GENOMIC DNA]</scope>
    <source>
        <strain evidence="15">cv. W05</strain>
        <tissue evidence="14">Hypocotyl of etiolated seedlings</tissue>
    </source>
</reference>
<keyword evidence="7 12" id="KW-0560">Oxidoreductase</keyword>
<dbReference type="PRINTS" id="PR00463">
    <property type="entry name" value="EP450I"/>
</dbReference>
<evidence type="ECO:0000256" key="4">
    <source>
        <dbReference type="ARBA" id="ARBA00022692"/>
    </source>
</evidence>
<keyword evidence="3 11" id="KW-0349">Heme</keyword>
<dbReference type="PROSITE" id="PS00086">
    <property type="entry name" value="CYTOCHROME_P450"/>
    <property type="match status" value="1"/>
</dbReference>
<accession>A0A0B2Q2I7</accession>
<dbReference type="Proteomes" id="UP000053555">
    <property type="component" value="Unassembled WGS sequence"/>
</dbReference>
<keyword evidence="5 11" id="KW-0479">Metal-binding</keyword>
<dbReference type="AlphaFoldDB" id="A0A0B2Q2I7"/>
<dbReference type="Gramene" id="XM_028370615.1">
    <property type="protein sequence ID" value="XP_028226416.1"/>
    <property type="gene ID" value="LOC114407499"/>
</dbReference>
<dbReference type="PANTHER" id="PTHR24282:SF255">
    <property type="entry name" value="CYTOCHROME P450 72A11-RELATED"/>
    <property type="match status" value="1"/>
</dbReference>
<dbReference type="Gene3D" id="1.10.630.10">
    <property type="entry name" value="Cytochrome P450"/>
    <property type="match status" value="1"/>
</dbReference>
<evidence type="ECO:0000256" key="3">
    <source>
        <dbReference type="ARBA" id="ARBA00022617"/>
    </source>
</evidence>